<feature type="compositionally biased region" description="Basic and acidic residues" evidence="1">
    <location>
        <begin position="72"/>
        <end position="84"/>
    </location>
</feature>
<dbReference type="AlphaFoldDB" id="A0A6A6D2Y7"/>
<evidence type="ECO:0000256" key="1">
    <source>
        <dbReference type="SAM" id="MobiDB-lite"/>
    </source>
</evidence>
<feature type="region of interest" description="Disordered" evidence="1">
    <location>
        <begin position="43"/>
        <end position="84"/>
    </location>
</feature>
<keyword evidence="3" id="KW-1185">Reference proteome</keyword>
<gene>
    <name evidence="2" type="ORF">M409DRAFT_17783</name>
</gene>
<feature type="compositionally biased region" description="Low complexity" evidence="1">
    <location>
        <begin position="54"/>
        <end position="68"/>
    </location>
</feature>
<dbReference type="Proteomes" id="UP000799537">
    <property type="component" value="Unassembled WGS sequence"/>
</dbReference>
<name>A0A6A6D2Y7_ZASCE</name>
<evidence type="ECO:0000313" key="2">
    <source>
        <dbReference type="EMBL" id="KAF2172552.1"/>
    </source>
</evidence>
<evidence type="ECO:0000313" key="3">
    <source>
        <dbReference type="Proteomes" id="UP000799537"/>
    </source>
</evidence>
<accession>A0A6A6D2Y7</accession>
<protein>
    <submittedName>
        <fullName evidence="2">Uncharacterized protein</fullName>
    </submittedName>
</protein>
<dbReference type="RefSeq" id="XP_033673441.1">
    <property type="nucleotide sequence ID" value="XM_033804214.1"/>
</dbReference>
<dbReference type="EMBL" id="ML993581">
    <property type="protein sequence ID" value="KAF2172552.1"/>
    <property type="molecule type" value="Genomic_DNA"/>
</dbReference>
<reference evidence="2" key="1">
    <citation type="journal article" date="2020" name="Stud. Mycol.">
        <title>101 Dothideomycetes genomes: a test case for predicting lifestyles and emergence of pathogens.</title>
        <authorList>
            <person name="Haridas S."/>
            <person name="Albert R."/>
            <person name="Binder M."/>
            <person name="Bloem J."/>
            <person name="Labutti K."/>
            <person name="Salamov A."/>
            <person name="Andreopoulos B."/>
            <person name="Baker S."/>
            <person name="Barry K."/>
            <person name="Bills G."/>
            <person name="Bluhm B."/>
            <person name="Cannon C."/>
            <person name="Castanera R."/>
            <person name="Culley D."/>
            <person name="Daum C."/>
            <person name="Ezra D."/>
            <person name="Gonzalez J."/>
            <person name="Henrissat B."/>
            <person name="Kuo A."/>
            <person name="Liang C."/>
            <person name="Lipzen A."/>
            <person name="Lutzoni F."/>
            <person name="Magnuson J."/>
            <person name="Mondo S."/>
            <person name="Nolan M."/>
            <person name="Ohm R."/>
            <person name="Pangilinan J."/>
            <person name="Park H.-J."/>
            <person name="Ramirez L."/>
            <person name="Alfaro M."/>
            <person name="Sun H."/>
            <person name="Tritt A."/>
            <person name="Yoshinaga Y."/>
            <person name="Zwiers L.-H."/>
            <person name="Turgeon B."/>
            <person name="Goodwin S."/>
            <person name="Spatafora J."/>
            <person name="Crous P."/>
            <person name="Grigoriev I."/>
        </authorList>
    </citation>
    <scope>NUCLEOTIDE SEQUENCE</scope>
    <source>
        <strain evidence="2">ATCC 36951</strain>
    </source>
</reference>
<dbReference type="OrthoDB" id="3923386at2759"/>
<proteinExistence type="predicted"/>
<feature type="region of interest" description="Disordered" evidence="1">
    <location>
        <begin position="1"/>
        <end position="28"/>
    </location>
</feature>
<dbReference type="GeneID" id="54557486"/>
<feature type="compositionally biased region" description="Basic and acidic residues" evidence="1">
    <location>
        <begin position="1"/>
        <end position="17"/>
    </location>
</feature>
<sequence>MQDAFSHDNSDPVERRRSYGRGGFGNMYTPSQYRDLFVVAPKTDEEGASRRRSSIWSRRSTSTSSSGSFMDKILRRSSKAEEAR</sequence>
<organism evidence="2 3">
    <name type="scientific">Zasmidium cellare ATCC 36951</name>
    <dbReference type="NCBI Taxonomy" id="1080233"/>
    <lineage>
        <taxon>Eukaryota</taxon>
        <taxon>Fungi</taxon>
        <taxon>Dikarya</taxon>
        <taxon>Ascomycota</taxon>
        <taxon>Pezizomycotina</taxon>
        <taxon>Dothideomycetes</taxon>
        <taxon>Dothideomycetidae</taxon>
        <taxon>Mycosphaerellales</taxon>
        <taxon>Mycosphaerellaceae</taxon>
        <taxon>Zasmidium</taxon>
    </lineage>
</organism>